<comment type="similarity">
    <text evidence="2 11">Belongs to the methylthiotransferase family. CDKAL1 subfamily.</text>
</comment>
<evidence type="ECO:0000259" key="14">
    <source>
        <dbReference type="PROSITE" id="PS51918"/>
    </source>
</evidence>
<dbReference type="FunFam" id="3.80.30.20:FF:000002">
    <property type="entry name" value="threonylcarbamoyladenosine tRNA methylthiotransferase isoform X2"/>
    <property type="match status" value="1"/>
</dbReference>
<evidence type="ECO:0000256" key="2">
    <source>
        <dbReference type="ARBA" id="ARBA00008616"/>
    </source>
</evidence>
<dbReference type="InterPro" id="IPR005839">
    <property type="entry name" value="Methylthiotransferase"/>
</dbReference>
<dbReference type="CTD" id="36379245"/>
<dbReference type="FunFam" id="3.40.50.12160:FF:000009">
    <property type="entry name" value="threonylcarbamoyladenosine tRNA methylthiotransferase"/>
    <property type="match status" value="1"/>
</dbReference>
<dbReference type="NCBIfam" id="TIGR01578">
    <property type="entry name" value="MiaB-like-B"/>
    <property type="match status" value="1"/>
</dbReference>
<keyword evidence="9 11" id="KW-0411">Iron-sulfur</keyword>
<dbReference type="Pfam" id="PF00919">
    <property type="entry name" value="UPF0004"/>
    <property type="match status" value="1"/>
</dbReference>
<sequence>MDIEDCFDTLNVDKKKDDEIKVKVRTKNVKNKEEIGKLDSIVPWTKSVYVKTWGCSHNSSDSEYMSGLLSKAGFPVVKNKEDADVWLLNSCTVKTPSETTFMNQIAEAKGKGKNVVVAGCVSQAAPNEPYLKDISIIGVKQIDQVVNVVEETIKGNTVRLLSQKGKDVQLSAPKIRKNELIEILAINSGCLNNCTYCKTKLARGDLVSYPLEDLVQTAKNAFEVDGCKELWLTSEDLGAYGRDIGLVLPDLLKELVKIIPEDYHLEEIAEILNHPRVYSFLHIPVQAASNSVLGEMKREYTKEHFCQIVDYMKEHVPGIYIATDFICAFPTETVEDFEESMELVRKYKFPSLYINQFYPRSGTPAARLKKIPTQEARRRTGLMTDLFNTYSRYDKSRIGKIEKVLVCEVATDKSHLVGHNKTYEHILVPYKEGLLGTWVDVEIVEISKFCMKSKVVNNTDVDVNTDKNNNNFMQKIVRSKKKKKIFETPP</sequence>
<evidence type="ECO:0000256" key="6">
    <source>
        <dbReference type="ARBA" id="ARBA00022694"/>
    </source>
</evidence>
<dbReference type="SUPFAM" id="SSF102114">
    <property type="entry name" value="Radical SAM enzymes"/>
    <property type="match status" value="1"/>
</dbReference>
<evidence type="ECO:0000313" key="16">
    <source>
        <dbReference type="Proteomes" id="UP000035682"/>
    </source>
</evidence>
<keyword evidence="8 11" id="KW-0408">Iron</keyword>
<comment type="cofactor">
    <cofactor evidence="11">
        <name>[4Fe-4S] cluster</name>
        <dbReference type="ChEBI" id="CHEBI:49883"/>
    </cofactor>
    <text evidence="11">Binds 1 or 2 [4Fe-4S] cluster. One cluster is coordinated with 3 cysteines and an exchangeable S-adenosyl-L-methionine.</text>
</comment>
<dbReference type="Gene3D" id="3.80.30.20">
    <property type="entry name" value="tm_1862 like domain"/>
    <property type="match status" value="1"/>
</dbReference>
<dbReference type="SFLD" id="SFLDS00029">
    <property type="entry name" value="Radical_SAM"/>
    <property type="match status" value="1"/>
</dbReference>
<proteinExistence type="inferred from homology"/>
<dbReference type="InterPro" id="IPR020612">
    <property type="entry name" value="Methylthiotransferase_CS"/>
</dbReference>
<dbReference type="AlphaFoldDB" id="A0A090LHB9"/>
<dbReference type="GO" id="GO:0005789">
    <property type="term" value="C:endoplasmic reticulum membrane"/>
    <property type="evidence" value="ECO:0007669"/>
    <property type="project" value="UniProtKB-SubCell"/>
</dbReference>
<dbReference type="SFLD" id="SFLDG01082">
    <property type="entry name" value="B12-binding_domain_containing"/>
    <property type="match status" value="1"/>
</dbReference>
<feature type="domain" description="MTTase N-terminal" evidence="13">
    <location>
        <begin position="46"/>
        <end position="154"/>
    </location>
</feature>
<evidence type="ECO:0000256" key="3">
    <source>
        <dbReference type="ARBA" id="ARBA00022485"/>
    </source>
</evidence>
<dbReference type="OrthoDB" id="1730074at2759"/>
<keyword evidence="16" id="KW-1185">Reference proteome</keyword>
<dbReference type="OMA" id="HYAYPTG"/>
<dbReference type="GeneID" id="36379245"/>
<dbReference type="Gene3D" id="3.40.50.12160">
    <property type="entry name" value="Methylthiotransferase, N-terminal domain"/>
    <property type="match status" value="1"/>
</dbReference>
<dbReference type="PROSITE" id="PS50926">
    <property type="entry name" value="TRAM"/>
    <property type="match status" value="1"/>
</dbReference>
<comment type="function">
    <text evidence="1 11">Catalyzes the methylthiolation of N6-threonylcarbamoyladenosine (t(6)A), leading to the formation of 2-methylthio-N6-threonylcarbamoyladenosine (ms(2)t(6)A) at position 37 in tRNAs that read codons beginning with adenine.</text>
</comment>
<dbReference type="InterPro" id="IPR006466">
    <property type="entry name" value="MiaB-like_arc_euk"/>
</dbReference>
<dbReference type="eggNOG" id="KOG4355">
    <property type="taxonomic scope" value="Eukaryota"/>
</dbReference>
<evidence type="ECO:0000256" key="1">
    <source>
        <dbReference type="ARBA" id="ARBA00002399"/>
    </source>
</evidence>
<dbReference type="GO" id="GO:0046872">
    <property type="term" value="F:metal ion binding"/>
    <property type="evidence" value="ECO:0007669"/>
    <property type="project" value="UniProtKB-UniRule"/>
</dbReference>
<evidence type="ECO:0000313" key="18">
    <source>
        <dbReference type="WormBase" id="SRAE_2000154600"/>
    </source>
</evidence>
<dbReference type="InterPro" id="IPR007197">
    <property type="entry name" value="rSAM"/>
</dbReference>
<dbReference type="InterPro" id="IPR002792">
    <property type="entry name" value="TRAM_dom"/>
</dbReference>
<dbReference type="Pfam" id="PF01938">
    <property type="entry name" value="TRAM"/>
    <property type="match status" value="1"/>
</dbReference>
<dbReference type="EMBL" id="LN609529">
    <property type="protein sequence ID" value="CEF66880.1"/>
    <property type="molecule type" value="Genomic_DNA"/>
</dbReference>
<dbReference type="GO" id="GO:0051539">
    <property type="term" value="F:4 iron, 4 sulfur cluster binding"/>
    <property type="evidence" value="ECO:0007669"/>
    <property type="project" value="UniProtKB-UniRule"/>
</dbReference>
<dbReference type="InterPro" id="IPR006638">
    <property type="entry name" value="Elp3/MiaA/NifB-like_rSAM"/>
</dbReference>
<evidence type="ECO:0000256" key="7">
    <source>
        <dbReference type="ARBA" id="ARBA00022723"/>
    </source>
</evidence>
<comment type="subcellular location">
    <subcellularLocation>
        <location evidence="11">Endoplasmic reticulum membrane</location>
        <topology evidence="11">Single-pass membrane protein</topology>
    </subcellularLocation>
</comment>
<dbReference type="NCBIfam" id="TIGR00089">
    <property type="entry name" value="MiaB/RimO family radical SAM methylthiotransferase"/>
    <property type="match status" value="1"/>
</dbReference>
<dbReference type="PROSITE" id="PS51449">
    <property type="entry name" value="MTTASE_N"/>
    <property type="match status" value="1"/>
</dbReference>
<keyword evidence="3 11" id="KW-0004">4Fe-4S</keyword>
<reference evidence="15 16" key="1">
    <citation type="submission" date="2014-09" db="EMBL/GenBank/DDBJ databases">
        <authorList>
            <person name="Martin A.A."/>
        </authorList>
    </citation>
    <scope>NUCLEOTIDE SEQUENCE</scope>
    <source>
        <strain evidence="16">ED321</strain>
        <strain evidence="15">ED321 Heterogonic</strain>
    </source>
</reference>
<gene>
    <name evidence="15 17 18" type="ORF">SRAE_2000154600</name>
</gene>
<evidence type="ECO:0000256" key="8">
    <source>
        <dbReference type="ARBA" id="ARBA00023004"/>
    </source>
</evidence>
<dbReference type="Proteomes" id="UP000035682">
    <property type="component" value="Unplaced"/>
</dbReference>
<dbReference type="PROSITE" id="PS01278">
    <property type="entry name" value="MTTASE_RADICAL"/>
    <property type="match status" value="1"/>
</dbReference>
<dbReference type="WormBase" id="SRAE_2000154600">
    <property type="protein sequence ID" value="SRP00335"/>
    <property type="gene ID" value="WBGene00261751"/>
</dbReference>
<comment type="catalytic activity">
    <reaction evidence="10 11">
        <text>N(6)-L-threonylcarbamoyladenosine(37) in tRNA + (sulfur carrier)-SH + AH2 + 2 S-adenosyl-L-methionine = 2-methylsulfanyl-N(6)-L-threonylcarbamoyladenosine(37) in tRNA + (sulfur carrier)-H + 5'-deoxyadenosine + L-methionine + A + S-adenosyl-L-homocysteine + 2 H(+)</text>
        <dbReference type="Rhea" id="RHEA:37075"/>
        <dbReference type="Rhea" id="RHEA-COMP:10163"/>
        <dbReference type="Rhea" id="RHEA-COMP:11092"/>
        <dbReference type="Rhea" id="RHEA-COMP:14737"/>
        <dbReference type="Rhea" id="RHEA-COMP:14739"/>
        <dbReference type="ChEBI" id="CHEBI:13193"/>
        <dbReference type="ChEBI" id="CHEBI:15378"/>
        <dbReference type="ChEBI" id="CHEBI:17319"/>
        <dbReference type="ChEBI" id="CHEBI:17499"/>
        <dbReference type="ChEBI" id="CHEBI:29917"/>
        <dbReference type="ChEBI" id="CHEBI:57844"/>
        <dbReference type="ChEBI" id="CHEBI:57856"/>
        <dbReference type="ChEBI" id="CHEBI:59789"/>
        <dbReference type="ChEBI" id="CHEBI:64428"/>
        <dbReference type="ChEBI" id="CHEBI:74418"/>
        <dbReference type="ChEBI" id="CHEBI:74420"/>
        <dbReference type="EC" id="2.8.4.5"/>
    </reaction>
</comment>
<dbReference type="PANTHER" id="PTHR11918">
    <property type="entry name" value="RADICAL SAM PROTEINS"/>
    <property type="match status" value="1"/>
</dbReference>
<keyword evidence="6 11" id="KW-0819">tRNA processing</keyword>
<feature type="domain" description="Radical SAM core" evidence="14">
    <location>
        <begin position="173"/>
        <end position="394"/>
    </location>
</feature>
<evidence type="ECO:0000313" key="15">
    <source>
        <dbReference type="EMBL" id="CEF66880.1"/>
    </source>
</evidence>
<dbReference type="STRING" id="34506.A0A090LHB9"/>
<dbReference type="InterPro" id="IPR058240">
    <property type="entry name" value="rSAM_sf"/>
</dbReference>
<dbReference type="WBParaSite" id="SRAE_2000154600.1">
    <property type="protein sequence ID" value="SRAE_2000154600.1"/>
    <property type="gene ID" value="WBGene00261751"/>
</dbReference>
<evidence type="ECO:0000256" key="10">
    <source>
        <dbReference type="ARBA" id="ARBA00051661"/>
    </source>
</evidence>
<keyword evidence="5 11" id="KW-0949">S-adenosyl-L-methionine</keyword>
<dbReference type="PANTHER" id="PTHR11918:SF45">
    <property type="entry name" value="THREONYLCARBAMOYLADENOSINE TRNA METHYLTHIOTRANSFERASE"/>
    <property type="match status" value="1"/>
</dbReference>
<organism evidence="15">
    <name type="scientific">Strongyloides ratti</name>
    <name type="common">Parasitic roundworm</name>
    <dbReference type="NCBI Taxonomy" id="34506"/>
    <lineage>
        <taxon>Eukaryota</taxon>
        <taxon>Metazoa</taxon>
        <taxon>Ecdysozoa</taxon>
        <taxon>Nematoda</taxon>
        <taxon>Chromadorea</taxon>
        <taxon>Rhabditida</taxon>
        <taxon>Tylenchina</taxon>
        <taxon>Panagrolaimomorpha</taxon>
        <taxon>Strongyloidoidea</taxon>
        <taxon>Strongyloididae</taxon>
        <taxon>Strongyloides</taxon>
    </lineage>
</organism>
<evidence type="ECO:0000256" key="4">
    <source>
        <dbReference type="ARBA" id="ARBA00022679"/>
    </source>
</evidence>
<protein>
    <recommendedName>
        <fullName evidence="11">tRNA-t(6)A37 methylthiotransferase</fullName>
        <ecNumber evidence="11">2.8.4.5</ecNumber>
    </recommendedName>
</protein>
<keyword evidence="11" id="KW-0256">Endoplasmic reticulum</keyword>
<dbReference type="RefSeq" id="XP_024506080.1">
    <property type="nucleotide sequence ID" value="XM_024652511.1"/>
</dbReference>
<dbReference type="Pfam" id="PF04055">
    <property type="entry name" value="Radical_SAM"/>
    <property type="match status" value="1"/>
</dbReference>
<dbReference type="GO" id="GO:0035598">
    <property type="term" value="F:tRNA (N(6)-L-threonylcarbamoyladenosine(37)-C(2))-methylthiotransferase activity"/>
    <property type="evidence" value="ECO:0007669"/>
    <property type="project" value="UniProtKB-UniRule"/>
</dbReference>
<accession>A0A090LHB9</accession>
<name>A0A090LHB9_STRRB</name>
<dbReference type="PROSITE" id="PS51918">
    <property type="entry name" value="RADICAL_SAM"/>
    <property type="match status" value="1"/>
</dbReference>
<evidence type="ECO:0000259" key="13">
    <source>
        <dbReference type="PROSITE" id="PS51449"/>
    </source>
</evidence>
<dbReference type="InterPro" id="IPR038135">
    <property type="entry name" value="Methylthiotransferase_N_sf"/>
</dbReference>
<evidence type="ECO:0000256" key="9">
    <source>
        <dbReference type="ARBA" id="ARBA00023014"/>
    </source>
</evidence>
<dbReference type="EC" id="2.8.4.5" evidence="11"/>
<reference evidence="17" key="2">
    <citation type="submission" date="2020-12" db="UniProtKB">
        <authorList>
            <consortium name="WormBaseParasite"/>
        </authorList>
    </citation>
    <scope>IDENTIFICATION</scope>
</reference>
<dbReference type="InterPro" id="IPR023404">
    <property type="entry name" value="rSAM_horseshoe"/>
</dbReference>
<feature type="domain" description="TRAM" evidence="12">
    <location>
        <begin position="395"/>
        <end position="457"/>
    </location>
</feature>
<evidence type="ECO:0000256" key="11">
    <source>
        <dbReference type="RuleBase" id="RU368081"/>
    </source>
</evidence>
<keyword evidence="7 11" id="KW-0479">Metal-binding</keyword>
<evidence type="ECO:0000256" key="5">
    <source>
        <dbReference type="ARBA" id="ARBA00022691"/>
    </source>
</evidence>
<evidence type="ECO:0000259" key="12">
    <source>
        <dbReference type="PROSITE" id="PS50926"/>
    </source>
</evidence>
<dbReference type="SMART" id="SM00729">
    <property type="entry name" value="Elp3"/>
    <property type="match status" value="1"/>
</dbReference>
<dbReference type="InterPro" id="IPR013848">
    <property type="entry name" value="Methylthiotransferase_N"/>
</dbReference>
<keyword evidence="4 11" id="KW-0808">Transferase</keyword>
<evidence type="ECO:0000313" key="17">
    <source>
        <dbReference type="WBParaSite" id="SRAE_2000154600.1"/>
    </source>
</evidence>